<dbReference type="EMBL" id="BDGG01000005">
    <property type="protein sequence ID" value="GAU99668.1"/>
    <property type="molecule type" value="Genomic_DNA"/>
</dbReference>
<gene>
    <name evidence="1" type="primary">RvY_10629-1</name>
    <name evidence="1" type="synonym">RvY_10629.1</name>
    <name evidence="1" type="ORF">RvY_10629</name>
</gene>
<keyword evidence="2" id="KW-1185">Reference proteome</keyword>
<comment type="caution">
    <text evidence="1">The sequence shown here is derived from an EMBL/GenBank/DDBJ whole genome shotgun (WGS) entry which is preliminary data.</text>
</comment>
<protein>
    <submittedName>
        <fullName evidence="1">Uncharacterized protein</fullName>
    </submittedName>
</protein>
<accession>A0A1D1VME4</accession>
<organism evidence="1 2">
    <name type="scientific">Ramazzottius varieornatus</name>
    <name type="common">Water bear</name>
    <name type="synonym">Tardigrade</name>
    <dbReference type="NCBI Taxonomy" id="947166"/>
    <lineage>
        <taxon>Eukaryota</taxon>
        <taxon>Metazoa</taxon>
        <taxon>Ecdysozoa</taxon>
        <taxon>Tardigrada</taxon>
        <taxon>Eutardigrada</taxon>
        <taxon>Parachela</taxon>
        <taxon>Hypsibioidea</taxon>
        <taxon>Ramazzottiidae</taxon>
        <taxon>Ramazzottius</taxon>
    </lineage>
</organism>
<dbReference type="Proteomes" id="UP000186922">
    <property type="component" value="Unassembled WGS sequence"/>
</dbReference>
<sequence>MNSYSSEHPLWSENEPKLAAVSRRTCSATLRPCCDIDGHDGMYTRVSPLKAWSLNSDKTDRIDLTHNHEV</sequence>
<reference evidence="1 2" key="1">
    <citation type="journal article" date="2016" name="Nat. Commun.">
        <title>Extremotolerant tardigrade genome and improved radiotolerance of human cultured cells by tardigrade-unique protein.</title>
        <authorList>
            <person name="Hashimoto T."/>
            <person name="Horikawa D.D."/>
            <person name="Saito Y."/>
            <person name="Kuwahara H."/>
            <person name="Kozuka-Hata H."/>
            <person name="Shin-I T."/>
            <person name="Minakuchi Y."/>
            <person name="Ohishi K."/>
            <person name="Motoyama A."/>
            <person name="Aizu T."/>
            <person name="Enomoto A."/>
            <person name="Kondo K."/>
            <person name="Tanaka S."/>
            <person name="Hara Y."/>
            <person name="Koshikawa S."/>
            <person name="Sagara H."/>
            <person name="Miura T."/>
            <person name="Yokobori S."/>
            <person name="Miyagawa K."/>
            <person name="Suzuki Y."/>
            <person name="Kubo T."/>
            <person name="Oyama M."/>
            <person name="Kohara Y."/>
            <person name="Fujiyama A."/>
            <person name="Arakawa K."/>
            <person name="Katayama T."/>
            <person name="Toyoda A."/>
            <person name="Kunieda T."/>
        </authorList>
    </citation>
    <scope>NUCLEOTIDE SEQUENCE [LARGE SCALE GENOMIC DNA]</scope>
    <source>
        <strain evidence="1 2">YOKOZUNA-1</strain>
    </source>
</reference>
<proteinExistence type="predicted"/>
<evidence type="ECO:0000313" key="2">
    <source>
        <dbReference type="Proteomes" id="UP000186922"/>
    </source>
</evidence>
<evidence type="ECO:0000313" key="1">
    <source>
        <dbReference type="EMBL" id="GAU99668.1"/>
    </source>
</evidence>
<dbReference type="AlphaFoldDB" id="A0A1D1VME4"/>
<name>A0A1D1VME4_RAMVA</name>